<evidence type="ECO:0000256" key="4">
    <source>
        <dbReference type="ARBA" id="ARBA00022475"/>
    </source>
</evidence>
<organism evidence="10 11">
    <name type="scientific">Oceanobacillus oncorhynchi</name>
    <dbReference type="NCBI Taxonomy" id="545501"/>
    <lineage>
        <taxon>Bacteria</taxon>
        <taxon>Bacillati</taxon>
        <taxon>Bacillota</taxon>
        <taxon>Bacilli</taxon>
        <taxon>Bacillales</taxon>
        <taxon>Bacillaceae</taxon>
        <taxon>Oceanobacillus</taxon>
    </lineage>
</organism>
<dbReference type="InterPro" id="IPR036259">
    <property type="entry name" value="MFS_trans_sf"/>
</dbReference>
<evidence type="ECO:0000259" key="9">
    <source>
        <dbReference type="PROSITE" id="PS50850"/>
    </source>
</evidence>
<feature type="transmembrane region" description="Helical" evidence="8">
    <location>
        <begin position="171"/>
        <end position="190"/>
    </location>
</feature>
<dbReference type="PROSITE" id="PS50850">
    <property type="entry name" value="MFS"/>
    <property type="match status" value="1"/>
</dbReference>
<evidence type="ECO:0000256" key="2">
    <source>
        <dbReference type="ARBA" id="ARBA00008335"/>
    </source>
</evidence>
<keyword evidence="4" id="KW-1003">Cell membrane</keyword>
<dbReference type="GO" id="GO:0022857">
    <property type="term" value="F:transmembrane transporter activity"/>
    <property type="evidence" value="ECO:0007669"/>
    <property type="project" value="InterPro"/>
</dbReference>
<feature type="transmembrane region" description="Helical" evidence="8">
    <location>
        <begin position="285"/>
        <end position="303"/>
    </location>
</feature>
<reference evidence="10 11" key="1">
    <citation type="submission" date="2014-11" db="EMBL/GenBank/DDBJ databases">
        <authorList>
            <person name="Urmite Genomes Urmite Genomes"/>
        </authorList>
    </citation>
    <scope>NUCLEOTIDE SEQUENCE [LARGE SCALE GENOMIC DNA]</scope>
    <source>
        <strain evidence="10 11">Oc5</strain>
    </source>
</reference>
<evidence type="ECO:0000256" key="7">
    <source>
        <dbReference type="ARBA" id="ARBA00023136"/>
    </source>
</evidence>
<dbReference type="STRING" id="545501.BN997_02128"/>
<dbReference type="Gene3D" id="1.20.1250.20">
    <property type="entry name" value="MFS general substrate transporter like domains"/>
    <property type="match status" value="1"/>
</dbReference>
<dbReference type="InterPro" id="IPR011701">
    <property type="entry name" value="MFS"/>
</dbReference>
<evidence type="ECO:0000256" key="5">
    <source>
        <dbReference type="ARBA" id="ARBA00022692"/>
    </source>
</evidence>
<feature type="transmembrane region" description="Helical" evidence="8">
    <location>
        <begin position="54"/>
        <end position="73"/>
    </location>
</feature>
<dbReference type="OrthoDB" id="63984at2"/>
<evidence type="ECO:0000313" key="11">
    <source>
        <dbReference type="Proteomes" id="UP000040453"/>
    </source>
</evidence>
<keyword evidence="11" id="KW-1185">Reference proteome</keyword>
<evidence type="ECO:0000256" key="6">
    <source>
        <dbReference type="ARBA" id="ARBA00022989"/>
    </source>
</evidence>
<proteinExistence type="inferred from homology"/>
<feature type="transmembrane region" description="Helical" evidence="8">
    <location>
        <begin position="218"/>
        <end position="240"/>
    </location>
</feature>
<dbReference type="CDD" id="cd17324">
    <property type="entry name" value="MFS_NepI_like"/>
    <property type="match status" value="1"/>
</dbReference>
<feature type="transmembrane region" description="Helical" evidence="8">
    <location>
        <begin position="80"/>
        <end position="97"/>
    </location>
</feature>
<feature type="transmembrane region" description="Helical" evidence="8">
    <location>
        <begin position="371"/>
        <end position="390"/>
    </location>
</feature>
<feature type="transmembrane region" description="Helical" evidence="8">
    <location>
        <begin position="103"/>
        <end position="127"/>
    </location>
</feature>
<dbReference type="SUPFAM" id="SSF103473">
    <property type="entry name" value="MFS general substrate transporter"/>
    <property type="match status" value="1"/>
</dbReference>
<dbReference type="Proteomes" id="UP000040453">
    <property type="component" value="Unassembled WGS sequence"/>
</dbReference>
<dbReference type="InterPro" id="IPR020846">
    <property type="entry name" value="MFS_dom"/>
</dbReference>
<dbReference type="AlphaFoldDB" id="A0A0A1MGR6"/>
<feature type="transmembrane region" description="Helical" evidence="8">
    <location>
        <begin position="309"/>
        <end position="331"/>
    </location>
</feature>
<comment type="subcellular location">
    <subcellularLocation>
        <location evidence="1">Cell membrane</location>
        <topology evidence="1">Multi-pass membrane protein</topology>
    </subcellularLocation>
</comment>
<evidence type="ECO:0000256" key="3">
    <source>
        <dbReference type="ARBA" id="ARBA00022448"/>
    </source>
</evidence>
<dbReference type="EMBL" id="CDGG01000001">
    <property type="protein sequence ID" value="CEI82268.1"/>
    <property type="molecule type" value="Genomic_DNA"/>
</dbReference>
<feature type="transmembrane region" description="Helical" evidence="8">
    <location>
        <begin position="12"/>
        <end position="34"/>
    </location>
</feature>
<keyword evidence="5 8" id="KW-0812">Transmembrane</keyword>
<keyword evidence="3" id="KW-0813">Transport</keyword>
<keyword evidence="6 8" id="KW-1133">Transmembrane helix</keyword>
<accession>A0A0A1MGR6</accession>
<name>A0A0A1MGR6_9BACI</name>
<dbReference type="PANTHER" id="PTHR43271">
    <property type="entry name" value="BLL2771 PROTEIN"/>
    <property type="match status" value="1"/>
</dbReference>
<evidence type="ECO:0000256" key="8">
    <source>
        <dbReference type="SAM" id="Phobius"/>
    </source>
</evidence>
<feature type="domain" description="Major facilitator superfamily (MFS) profile" evidence="9">
    <location>
        <begin position="16"/>
        <end position="394"/>
    </location>
</feature>
<dbReference type="RefSeq" id="WP_042531972.1">
    <property type="nucleotide sequence ID" value="NZ_CDGG01000001.1"/>
</dbReference>
<gene>
    <name evidence="10" type="primary">ynfM</name>
    <name evidence="10" type="ORF">BN997_02128</name>
</gene>
<dbReference type="GO" id="GO:0005886">
    <property type="term" value="C:plasma membrane"/>
    <property type="evidence" value="ECO:0007669"/>
    <property type="project" value="UniProtKB-SubCell"/>
</dbReference>
<dbReference type="PANTHER" id="PTHR43271:SF2">
    <property type="entry name" value="BLL2771 PROTEIN"/>
    <property type="match status" value="1"/>
</dbReference>
<protein>
    <submittedName>
        <fullName evidence="10">Inner membrane transport protein YnfM</fullName>
    </submittedName>
</protein>
<evidence type="ECO:0000256" key="1">
    <source>
        <dbReference type="ARBA" id="ARBA00004651"/>
    </source>
</evidence>
<sequence length="403" mass="44258">MEKRKYNKKDFYFWKITLCLAAASFFIFASLYVVQPLAPLFVRDFDVSVSEATLPLSVNVFGLILGLIILGFYSDRIGRVPLIKCSLIISIIPFLLIPMTDSFTFFILMRFIQGFAMAGLPAASLAYINEEIDRSSIGIATALYIASNAFGGMVGRFLASFLAEEQAWQTIFYIFAGIGLIIAIAVILFLPKSQFFERSYLPFQKDIEGMLFHIKSPVMLLFFGMGIIFQVSFTSVWTYLPFYLEGEPFSLSSQAISYTFLAYGFGVVGAPIAGWLASSLGLNRVRIAGIIVLSAGILMTGIVSLPWIIAGLCVICLGFFTAHSLTATFVTEQAAHHKGSASSLYLVSYYIGVAFGSTAVGPVWNQAGWHAIVWLAGILPVAYLVIVTMVQKRMKKSTSVSGR</sequence>
<feature type="transmembrane region" description="Helical" evidence="8">
    <location>
        <begin position="139"/>
        <end position="159"/>
    </location>
</feature>
<evidence type="ECO:0000313" key="10">
    <source>
        <dbReference type="EMBL" id="CEI82268.1"/>
    </source>
</evidence>
<dbReference type="Pfam" id="PF07690">
    <property type="entry name" value="MFS_1"/>
    <property type="match status" value="1"/>
</dbReference>
<keyword evidence="7 8" id="KW-0472">Membrane</keyword>
<comment type="similarity">
    <text evidence="2">Belongs to the major facilitator superfamily.</text>
</comment>
<feature type="transmembrane region" description="Helical" evidence="8">
    <location>
        <begin position="260"/>
        <end position="278"/>
    </location>
</feature>
<feature type="transmembrane region" description="Helical" evidence="8">
    <location>
        <begin position="343"/>
        <end position="365"/>
    </location>
</feature>